<gene>
    <name evidence="1" type="ORF">DCL27_08380</name>
</gene>
<protein>
    <submittedName>
        <fullName evidence="1">Uncharacterized protein</fullName>
    </submittedName>
</protein>
<accession>A0AC61TM26</accession>
<evidence type="ECO:0000313" key="2">
    <source>
        <dbReference type="Proteomes" id="UP000245918"/>
    </source>
</evidence>
<reference evidence="1" key="1">
    <citation type="submission" date="2021-09" db="EMBL/GenBank/DDBJ databases">
        <title>Comparative genomics of Edwardsiella genus reveals species-based diversity.</title>
        <authorList>
            <person name="Tekedar H.C."/>
            <person name="Kumru S."/>
            <person name="Waldbieser G.C."/>
            <person name="Reichley S.R."/>
            <person name="Lawrence M.L."/>
            <person name="Griffin M.J."/>
        </authorList>
    </citation>
    <scope>NUCLEOTIDE SEQUENCE</scope>
    <source>
        <strain evidence="1">ATCC 15947</strain>
    </source>
</reference>
<organism evidence="1 2">
    <name type="scientific">Edwardsiella tarda ATCC 15947 = NBRC 105688</name>
    <dbReference type="NCBI Taxonomy" id="667121"/>
    <lineage>
        <taxon>Bacteria</taxon>
        <taxon>Pseudomonadati</taxon>
        <taxon>Pseudomonadota</taxon>
        <taxon>Gammaproteobacteria</taxon>
        <taxon>Enterobacterales</taxon>
        <taxon>Hafniaceae</taxon>
        <taxon>Edwardsiella</taxon>
    </lineage>
</organism>
<sequence length="249" mass="29091">MGEIKIKLVTLGHIPARFDKKKILKWKSSYFSIDKSIDNYSLTCDSDIEDWAFSDRLMSEQLPEIREHDFLIAITNVPLENNWYSRRLSNNRVLFTFHEIKDFLEYANIPLENAILRVLYAYSMAYMKNDNEIPGYDSVIGFTHDETKGCLFDMNGIKTDLVESCSFPIVCRDCEHKFHGKNMPLNLIQGIKNEIRRIKKPLYYRWVDFVKSHPVISLLVSITSVVILGMISSILATLLYENIIKFWFV</sequence>
<dbReference type="EMBL" id="CP084506">
    <property type="protein sequence ID" value="UCQ01749.1"/>
    <property type="molecule type" value="Genomic_DNA"/>
</dbReference>
<keyword evidence="2" id="KW-1185">Reference proteome</keyword>
<evidence type="ECO:0000313" key="1">
    <source>
        <dbReference type="EMBL" id="UCQ01749.1"/>
    </source>
</evidence>
<proteinExistence type="predicted"/>
<dbReference type="Proteomes" id="UP000245918">
    <property type="component" value="Chromosome"/>
</dbReference>
<name>A0AC61TM26_EDWTA</name>